<dbReference type="RefSeq" id="XP_018079839.2">
    <property type="nucleotide sequence ID" value="XM_018224350.2"/>
</dbReference>
<dbReference type="GO" id="GO:0001580">
    <property type="term" value="P:detection of chemical stimulus involved in sensory perception of bitter taste"/>
    <property type="evidence" value="ECO:0000318"/>
    <property type="project" value="GO_Central"/>
</dbReference>
<reference evidence="16" key="1">
    <citation type="submission" date="2025-08" db="UniProtKB">
        <authorList>
            <consortium name="RefSeq"/>
        </authorList>
    </citation>
    <scope>IDENTIFICATION</scope>
    <source>
        <strain evidence="16">J_2021</strain>
        <tissue evidence="16">Erythrocytes</tissue>
    </source>
</reference>
<evidence type="ECO:0000256" key="9">
    <source>
        <dbReference type="ARBA" id="ARBA00023170"/>
    </source>
</evidence>
<keyword evidence="9 12" id="KW-0675">Receptor</keyword>
<keyword evidence="8 12" id="KW-0472">Membrane</keyword>
<keyword evidence="15" id="KW-1185">Reference proteome</keyword>
<dbReference type="GO" id="GO:0033038">
    <property type="term" value="F:bitter taste receptor activity"/>
    <property type="evidence" value="ECO:0000318"/>
    <property type="project" value="GO_Central"/>
</dbReference>
<feature type="transmembrane region" description="Helical" evidence="13">
    <location>
        <begin position="259"/>
        <end position="283"/>
    </location>
</feature>
<evidence type="ECO:0000256" key="12">
    <source>
        <dbReference type="RuleBase" id="RU004424"/>
    </source>
</evidence>
<dbReference type="CDD" id="cd13950">
    <property type="entry name" value="7tm_TAS2R"/>
    <property type="match status" value="1"/>
</dbReference>
<dbReference type="InterPro" id="IPR017452">
    <property type="entry name" value="GPCR_Rhodpsn_7TM"/>
</dbReference>
<dbReference type="PANTHER" id="PTHR11394">
    <property type="entry name" value="TASTE RECEPTOR TYPE 2"/>
    <property type="match status" value="1"/>
</dbReference>
<feature type="domain" description="G-protein coupled receptors family 1 profile" evidence="14">
    <location>
        <begin position="23"/>
        <end position="253"/>
    </location>
</feature>
<keyword evidence="10 12" id="KW-0807">Transducer</keyword>
<dbReference type="PANTHER" id="PTHR11394:SF146">
    <property type="entry name" value="TASTE RECEPTOR TYPE 2"/>
    <property type="match status" value="1"/>
</dbReference>
<evidence type="ECO:0000313" key="15">
    <source>
        <dbReference type="Proteomes" id="UP000186698"/>
    </source>
</evidence>
<dbReference type="AlphaFoldDB" id="A0A8J0SZ43"/>
<feature type="transmembrane region" description="Helical" evidence="13">
    <location>
        <begin position="6"/>
        <end position="33"/>
    </location>
</feature>
<dbReference type="GeneID" id="108695637"/>
<dbReference type="OrthoDB" id="8876749at2759"/>
<dbReference type="Pfam" id="PF05296">
    <property type="entry name" value="TAS2R"/>
    <property type="match status" value="1"/>
</dbReference>
<evidence type="ECO:0000256" key="5">
    <source>
        <dbReference type="ARBA" id="ARBA00022692"/>
    </source>
</evidence>
<evidence type="ECO:0000256" key="1">
    <source>
        <dbReference type="ARBA" id="ARBA00004141"/>
    </source>
</evidence>
<evidence type="ECO:0000256" key="7">
    <source>
        <dbReference type="ARBA" id="ARBA00023040"/>
    </source>
</evidence>
<feature type="transmembrane region" description="Helical" evidence="13">
    <location>
        <begin position="233"/>
        <end position="253"/>
    </location>
</feature>
<protein>
    <recommendedName>
        <fullName evidence="12">Taste receptor type 2</fullName>
    </recommendedName>
</protein>
<evidence type="ECO:0000256" key="2">
    <source>
        <dbReference type="ARBA" id="ARBA00007376"/>
    </source>
</evidence>
<evidence type="ECO:0000256" key="6">
    <source>
        <dbReference type="ARBA" id="ARBA00022989"/>
    </source>
</evidence>
<keyword evidence="6 13" id="KW-1133">Transmembrane helix</keyword>
<sequence length="328" mass="36699">MLPVFLLASMTVLGATTLMGIVTNSIIIVVNVVDKIKGKSFSSSDLILVTLGMSNITFQIAMTANDFLTILWSDLYFSDAVYVTFNTLLFLPIFSSFWFTVCLCVYYCLQIVIFTHPFLVRLKLGISRLVPFLLGASVFTSVVISIPALWSTYKDPQNANFSSNQSFEIEVPKLSVVYLFSSNIIGCSLPLVLVGVSNCLIIKSLIRKSTMLEKNKSDVSSPRTDARERAARTVGCLLLLYMTFYISEILMFIDFFPPSSPGFCTCLMVIYVYSPTQSIILIFGSPKLKKASLTLLKLPMKCGREQKETPKILFIRLRLQRALNHKDS</sequence>
<name>A0A8J0SZ43_XENLA</name>
<keyword evidence="7 12" id="KW-0297">G-protein coupled receptor</keyword>
<dbReference type="KEGG" id="xla:108695637"/>
<evidence type="ECO:0000256" key="8">
    <source>
        <dbReference type="ARBA" id="ARBA00023136"/>
    </source>
</evidence>
<dbReference type="CTD" id="108695637"/>
<evidence type="ECO:0000256" key="11">
    <source>
        <dbReference type="RuleBase" id="RU004423"/>
    </source>
</evidence>
<keyword evidence="3 12" id="KW-0919">Taste</keyword>
<accession>A0A8J0SZ43</accession>
<evidence type="ECO:0000313" key="16">
    <source>
        <dbReference type="RefSeq" id="XP_018079839.2"/>
    </source>
</evidence>
<proteinExistence type="inferred from homology"/>
<evidence type="ECO:0000256" key="10">
    <source>
        <dbReference type="ARBA" id="ARBA00023224"/>
    </source>
</evidence>
<evidence type="ECO:0000256" key="4">
    <source>
        <dbReference type="ARBA" id="ARBA00022606"/>
    </source>
</evidence>
<organism evidence="15 16">
    <name type="scientific">Xenopus laevis</name>
    <name type="common">African clawed frog</name>
    <dbReference type="NCBI Taxonomy" id="8355"/>
    <lineage>
        <taxon>Eukaryota</taxon>
        <taxon>Metazoa</taxon>
        <taxon>Chordata</taxon>
        <taxon>Craniata</taxon>
        <taxon>Vertebrata</taxon>
        <taxon>Euteleostomi</taxon>
        <taxon>Amphibia</taxon>
        <taxon>Batrachia</taxon>
        <taxon>Anura</taxon>
        <taxon>Pipoidea</taxon>
        <taxon>Pipidae</taxon>
        <taxon>Xenopodinae</taxon>
        <taxon>Xenopus</taxon>
        <taxon>Xenopus</taxon>
    </lineage>
</organism>
<dbReference type="FunFam" id="1.20.1070.10:FF:000055">
    <property type="entry name" value="Taste receptor type 2"/>
    <property type="match status" value="1"/>
</dbReference>
<gene>
    <name evidence="16" type="primary">LOC108695637</name>
</gene>
<comment type="similarity">
    <text evidence="2 11">Belongs to the G-protein coupled receptor T2R family.</text>
</comment>
<dbReference type="Proteomes" id="UP000186698">
    <property type="component" value="Chromosome 1L"/>
</dbReference>
<feature type="transmembrane region" description="Helical" evidence="13">
    <location>
        <begin position="176"/>
        <end position="201"/>
    </location>
</feature>
<evidence type="ECO:0000256" key="13">
    <source>
        <dbReference type="SAM" id="Phobius"/>
    </source>
</evidence>
<dbReference type="PROSITE" id="PS50262">
    <property type="entry name" value="G_PROTEIN_RECEP_F1_2"/>
    <property type="match status" value="1"/>
</dbReference>
<feature type="transmembrane region" description="Helical" evidence="13">
    <location>
        <begin position="82"/>
        <end position="109"/>
    </location>
</feature>
<evidence type="ECO:0000256" key="3">
    <source>
        <dbReference type="ARBA" id="ARBA00022480"/>
    </source>
</evidence>
<comment type="subcellular location">
    <subcellularLocation>
        <location evidence="1 12">Membrane</location>
        <topology evidence="1 12">Multi-pass membrane protein</topology>
    </subcellularLocation>
</comment>
<dbReference type="Gene3D" id="1.20.1070.10">
    <property type="entry name" value="Rhodopsin 7-helix transmembrane proteins"/>
    <property type="match status" value="1"/>
</dbReference>
<keyword evidence="4 12" id="KW-0716">Sensory transduction</keyword>
<dbReference type="InterPro" id="IPR007960">
    <property type="entry name" value="TAS2R"/>
</dbReference>
<dbReference type="SUPFAM" id="SSF81321">
    <property type="entry name" value="Family A G protein-coupled receptor-like"/>
    <property type="match status" value="1"/>
</dbReference>
<feature type="transmembrane region" description="Helical" evidence="13">
    <location>
        <begin position="45"/>
        <end position="62"/>
    </location>
</feature>
<dbReference type="GO" id="GO:0004930">
    <property type="term" value="F:G protein-coupled receptor activity"/>
    <property type="evidence" value="ECO:0007669"/>
    <property type="project" value="UniProtKB-KW"/>
</dbReference>
<evidence type="ECO:0000259" key="14">
    <source>
        <dbReference type="PROSITE" id="PS50262"/>
    </source>
</evidence>
<feature type="transmembrane region" description="Helical" evidence="13">
    <location>
        <begin position="129"/>
        <end position="150"/>
    </location>
</feature>
<keyword evidence="5 12" id="KW-0812">Transmembrane</keyword>
<dbReference type="GO" id="GO:0016020">
    <property type="term" value="C:membrane"/>
    <property type="evidence" value="ECO:0000318"/>
    <property type="project" value="GO_Central"/>
</dbReference>